<dbReference type="OrthoDB" id="5876677at2759"/>
<evidence type="ECO:0000313" key="4">
    <source>
        <dbReference type="Proteomes" id="UP001152747"/>
    </source>
</evidence>
<keyword evidence="4" id="KW-1185">Reference proteome</keyword>
<comment type="caution">
    <text evidence="3">The sequence shown here is derived from an EMBL/GenBank/DDBJ whole genome shotgun (WGS) entry which is preliminary data.</text>
</comment>
<dbReference type="Proteomes" id="UP001152747">
    <property type="component" value="Unassembled WGS sequence"/>
</dbReference>
<gene>
    <name evidence="3" type="ORF">CAMP_LOCUS5590</name>
</gene>
<feature type="compositionally biased region" description="Basic residues" evidence="1">
    <location>
        <begin position="145"/>
        <end position="155"/>
    </location>
</feature>
<keyword evidence="2" id="KW-0732">Signal</keyword>
<protein>
    <submittedName>
        <fullName evidence="3">Uncharacterized protein</fullName>
    </submittedName>
</protein>
<feature type="signal peptide" evidence="2">
    <location>
        <begin position="1"/>
        <end position="22"/>
    </location>
</feature>
<name>A0A9P1IDN5_9PELO</name>
<sequence length="177" mass="19826">MRAVGVVLVLAAFAVNDVLSTAQSFDESKVLNAETRDELKYDPGKVIPAKDGNKIIKDILTPSEIELSGEHHLVVANSQEAHVLQVAQKKDDGTHRNPYKIGELLGYIYEKLQWTGTDRPSAGWTFELFKYPEPKPSANKDGNARKRRSNVPTRKARLVFTRKAVKADAKLEQEEKK</sequence>
<organism evidence="3 4">
    <name type="scientific">Caenorhabditis angaria</name>
    <dbReference type="NCBI Taxonomy" id="860376"/>
    <lineage>
        <taxon>Eukaryota</taxon>
        <taxon>Metazoa</taxon>
        <taxon>Ecdysozoa</taxon>
        <taxon>Nematoda</taxon>
        <taxon>Chromadorea</taxon>
        <taxon>Rhabditida</taxon>
        <taxon>Rhabditina</taxon>
        <taxon>Rhabditomorpha</taxon>
        <taxon>Rhabditoidea</taxon>
        <taxon>Rhabditidae</taxon>
        <taxon>Peloderinae</taxon>
        <taxon>Caenorhabditis</taxon>
    </lineage>
</organism>
<dbReference type="AlphaFoldDB" id="A0A9P1IDN5"/>
<proteinExistence type="predicted"/>
<feature type="region of interest" description="Disordered" evidence="1">
    <location>
        <begin position="132"/>
        <end position="155"/>
    </location>
</feature>
<evidence type="ECO:0000313" key="3">
    <source>
        <dbReference type="EMBL" id="CAI5442953.1"/>
    </source>
</evidence>
<dbReference type="EMBL" id="CANHGI010000002">
    <property type="protein sequence ID" value="CAI5442953.1"/>
    <property type="molecule type" value="Genomic_DNA"/>
</dbReference>
<accession>A0A9P1IDN5</accession>
<feature type="chain" id="PRO_5040481534" evidence="2">
    <location>
        <begin position="23"/>
        <end position="177"/>
    </location>
</feature>
<evidence type="ECO:0000256" key="1">
    <source>
        <dbReference type="SAM" id="MobiDB-lite"/>
    </source>
</evidence>
<reference evidence="3" key="1">
    <citation type="submission" date="2022-11" db="EMBL/GenBank/DDBJ databases">
        <authorList>
            <person name="Kikuchi T."/>
        </authorList>
    </citation>
    <scope>NUCLEOTIDE SEQUENCE</scope>
    <source>
        <strain evidence="3">PS1010</strain>
    </source>
</reference>
<evidence type="ECO:0000256" key="2">
    <source>
        <dbReference type="SAM" id="SignalP"/>
    </source>
</evidence>